<dbReference type="InterPro" id="IPR052433">
    <property type="entry name" value="X-Pro_dipept-like"/>
</dbReference>
<dbReference type="PROSITE" id="PS00491">
    <property type="entry name" value="PROLINE_PEPTIDASE"/>
    <property type="match status" value="1"/>
</dbReference>
<comment type="cofactor">
    <cofactor evidence="2">
        <name>Mn(2+)</name>
        <dbReference type="ChEBI" id="CHEBI:29035"/>
    </cofactor>
</comment>
<feature type="domain" description="Aminopeptidase P N-terminal" evidence="10">
    <location>
        <begin position="59"/>
        <end position="201"/>
    </location>
</feature>
<evidence type="ECO:0000256" key="7">
    <source>
        <dbReference type="ARBA" id="ARBA00023211"/>
    </source>
</evidence>
<dbReference type="InterPro" id="IPR000994">
    <property type="entry name" value="Pept_M24"/>
</dbReference>
<evidence type="ECO:0000256" key="6">
    <source>
        <dbReference type="ARBA" id="ARBA00022801"/>
    </source>
</evidence>
<dbReference type="EC" id="3.4.11.9" evidence="4"/>
<evidence type="ECO:0000256" key="1">
    <source>
        <dbReference type="ARBA" id="ARBA00001424"/>
    </source>
</evidence>
<keyword evidence="6" id="KW-0378">Hydrolase</keyword>
<dbReference type="InterPro" id="IPR001131">
    <property type="entry name" value="Peptidase_M24B_aminopep-P_CS"/>
</dbReference>
<name>A0ABU2JB66_9ACTN</name>
<accession>A0ABU2JB66</accession>
<dbReference type="Gene3D" id="3.90.230.10">
    <property type="entry name" value="Creatinase/methionine aminopeptidase superfamily"/>
    <property type="match status" value="1"/>
</dbReference>
<dbReference type="Gene3D" id="3.40.350.10">
    <property type="entry name" value="Creatinase/prolidase N-terminal domain"/>
    <property type="match status" value="1"/>
</dbReference>
<dbReference type="Pfam" id="PF05195">
    <property type="entry name" value="AMP_N"/>
    <property type="match status" value="1"/>
</dbReference>
<organism evidence="11 12">
    <name type="scientific">Jatrophihabitans lederbergiae</name>
    <dbReference type="NCBI Taxonomy" id="3075547"/>
    <lineage>
        <taxon>Bacteria</taxon>
        <taxon>Bacillati</taxon>
        <taxon>Actinomycetota</taxon>
        <taxon>Actinomycetes</taxon>
        <taxon>Jatrophihabitantales</taxon>
        <taxon>Jatrophihabitantaceae</taxon>
        <taxon>Jatrophihabitans</taxon>
    </lineage>
</organism>
<comment type="similarity">
    <text evidence="3 8">Belongs to the peptidase M24B family.</text>
</comment>
<dbReference type="InterPro" id="IPR029149">
    <property type="entry name" value="Creatin/AminoP/Spt16_N"/>
</dbReference>
<protein>
    <recommendedName>
        <fullName evidence="4">Xaa-Pro aminopeptidase</fullName>
        <ecNumber evidence="4">3.4.11.9</ecNumber>
    </recommendedName>
</protein>
<reference evidence="12" key="1">
    <citation type="submission" date="2023-07" db="EMBL/GenBank/DDBJ databases">
        <title>30 novel species of actinomycetes from the DSMZ collection.</title>
        <authorList>
            <person name="Nouioui I."/>
        </authorList>
    </citation>
    <scope>NUCLEOTIDE SEQUENCE [LARGE SCALE GENOMIC DNA]</scope>
    <source>
        <strain evidence="12">DSM 44399</strain>
    </source>
</reference>
<evidence type="ECO:0000313" key="12">
    <source>
        <dbReference type="Proteomes" id="UP001183176"/>
    </source>
</evidence>
<evidence type="ECO:0000256" key="2">
    <source>
        <dbReference type="ARBA" id="ARBA00001936"/>
    </source>
</evidence>
<evidence type="ECO:0000256" key="3">
    <source>
        <dbReference type="ARBA" id="ARBA00008766"/>
    </source>
</evidence>
<keyword evidence="12" id="KW-1185">Reference proteome</keyword>
<dbReference type="InterPro" id="IPR036005">
    <property type="entry name" value="Creatinase/aminopeptidase-like"/>
</dbReference>
<dbReference type="CDD" id="cd01087">
    <property type="entry name" value="Prolidase"/>
    <property type="match status" value="1"/>
</dbReference>
<evidence type="ECO:0000256" key="4">
    <source>
        <dbReference type="ARBA" id="ARBA00012574"/>
    </source>
</evidence>
<keyword evidence="11" id="KW-0031">Aminopeptidase</keyword>
<comment type="catalytic activity">
    <reaction evidence="1">
        <text>Release of any N-terminal amino acid, including proline, that is linked to proline, even from a dipeptide or tripeptide.</text>
        <dbReference type="EC" id="3.4.11.9"/>
    </reaction>
</comment>
<dbReference type="PANTHER" id="PTHR43226">
    <property type="entry name" value="XAA-PRO AMINOPEPTIDASE 3"/>
    <property type="match status" value="1"/>
</dbReference>
<comment type="caution">
    <text evidence="11">The sequence shown here is derived from an EMBL/GenBank/DDBJ whole genome shotgun (WGS) entry which is preliminary data.</text>
</comment>
<dbReference type="Pfam" id="PF00557">
    <property type="entry name" value="Peptidase_M24"/>
    <property type="match status" value="1"/>
</dbReference>
<dbReference type="SUPFAM" id="SSF55920">
    <property type="entry name" value="Creatinase/aminopeptidase"/>
    <property type="match status" value="1"/>
</dbReference>
<dbReference type="PANTHER" id="PTHR43226:SF4">
    <property type="entry name" value="XAA-PRO AMINOPEPTIDASE 3"/>
    <property type="match status" value="1"/>
</dbReference>
<evidence type="ECO:0000256" key="8">
    <source>
        <dbReference type="RuleBase" id="RU000590"/>
    </source>
</evidence>
<dbReference type="GO" id="GO:0004177">
    <property type="term" value="F:aminopeptidase activity"/>
    <property type="evidence" value="ECO:0007669"/>
    <property type="project" value="UniProtKB-KW"/>
</dbReference>
<keyword evidence="5 8" id="KW-0479">Metal-binding</keyword>
<dbReference type="SMART" id="SM01011">
    <property type="entry name" value="AMP_N"/>
    <property type="match status" value="1"/>
</dbReference>
<feature type="region of interest" description="Disordered" evidence="9">
    <location>
        <begin position="1"/>
        <end position="26"/>
    </location>
</feature>
<keyword evidence="7" id="KW-0464">Manganese</keyword>
<keyword evidence="11" id="KW-0645">Protease</keyword>
<evidence type="ECO:0000256" key="5">
    <source>
        <dbReference type="ARBA" id="ARBA00022723"/>
    </source>
</evidence>
<dbReference type="SUPFAM" id="SSF53092">
    <property type="entry name" value="Creatinase/prolidase N-terminal domain"/>
    <property type="match status" value="1"/>
</dbReference>
<evidence type="ECO:0000259" key="10">
    <source>
        <dbReference type="SMART" id="SM01011"/>
    </source>
</evidence>
<proteinExistence type="inferred from homology"/>
<dbReference type="EMBL" id="JAVREH010000011">
    <property type="protein sequence ID" value="MDT0261894.1"/>
    <property type="molecule type" value="Genomic_DNA"/>
</dbReference>
<evidence type="ECO:0000313" key="11">
    <source>
        <dbReference type="EMBL" id="MDT0261894.1"/>
    </source>
</evidence>
<dbReference type="InterPro" id="IPR007865">
    <property type="entry name" value="Aminopep_P_N"/>
</dbReference>
<dbReference type="RefSeq" id="WP_311423046.1">
    <property type="nucleotide sequence ID" value="NZ_JAVREH010000011.1"/>
</dbReference>
<sequence length="507" mass="54404">MSADTELTPLSETTEQDDAEGTTSHDLPLSAGLAKAISENWEAAPRMPHPANRSGQVTPGADTYARNRAALSAAFSGELVAVPAGVLKVRANDTDYEFRAWSGFSWLTGETVEGAVLVLAPAANGTGHEAALYIREYAGPGETGYFTDRLYGALWVGNVPTVEDTATVLDLPVRPLSELARDLRAYGGPVAAPRGIDPQLDALLPGARAERLEQVIDELRLTKDAWEIEQLQAACDATARGFTDVVGEIPAVLAAGGRRGERWLEGTFWRRARMEGNEVGYGSILGAGRHATTLHWWRNDGNLDAGQLLLADMGVEVDSLFTADVTRTMPVGGEWSDTQRTLYNAVLEAQEAGISEVKAGAEFLSAHKAAMWVLADHLHSWGILPVTADVACAEDPEAPGAGLHRRYTLHGVSHMLGIDVHDCAAARDETYRNGALSAGYVLTVEPGLYFQPNDLSVPAEWRGIGIRIEDDILVTDGAPVNLSASLPRDPDEITAWMRDAQSRPVAP</sequence>
<dbReference type="Proteomes" id="UP001183176">
    <property type="component" value="Unassembled WGS sequence"/>
</dbReference>
<gene>
    <name evidence="11" type="ORF">RM423_10850</name>
</gene>
<evidence type="ECO:0000256" key="9">
    <source>
        <dbReference type="SAM" id="MobiDB-lite"/>
    </source>
</evidence>